<keyword evidence="3" id="KW-1185">Reference proteome</keyword>
<accession>A0A9P8WGU5</accession>
<feature type="domain" description="Nucleolar 27S pre-rRNA processing Urb2/Npa2 C-terminal" evidence="1">
    <location>
        <begin position="1148"/>
        <end position="1358"/>
    </location>
</feature>
<dbReference type="PANTHER" id="PTHR15682:SF2">
    <property type="entry name" value="UNHEALTHY RIBOSOME BIOGENESIS PROTEIN 2 HOMOLOG"/>
    <property type="match status" value="1"/>
</dbReference>
<evidence type="ECO:0000313" key="3">
    <source>
        <dbReference type="Proteomes" id="UP000777438"/>
    </source>
</evidence>
<comment type="caution">
    <text evidence="2">The sequence shown here is derived from an EMBL/GenBank/DDBJ whole genome shotgun (WGS) entry which is preliminary data.</text>
</comment>
<dbReference type="GO" id="GO:0005730">
    <property type="term" value="C:nucleolus"/>
    <property type="evidence" value="ECO:0007669"/>
    <property type="project" value="TreeGrafter"/>
</dbReference>
<protein>
    <submittedName>
        <fullName evidence="2">Urb2/Npa2 family-domain-containing protein</fullName>
    </submittedName>
</protein>
<dbReference type="Pfam" id="PF10441">
    <property type="entry name" value="Urb2"/>
    <property type="match status" value="1"/>
</dbReference>
<dbReference type="InterPro" id="IPR018849">
    <property type="entry name" value="Urb2/Npa2_C"/>
</dbReference>
<name>A0A9P8WGU5_9HYPO</name>
<dbReference type="EMBL" id="JAGPYM010000003">
    <property type="protein sequence ID" value="KAH6897223.1"/>
    <property type="molecule type" value="Genomic_DNA"/>
</dbReference>
<evidence type="ECO:0000259" key="1">
    <source>
        <dbReference type="Pfam" id="PF10441"/>
    </source>
</evidence>
<evidence type="ECO:0000313" key="2">
    <source>
        <dbReference type="EMBL" id="KAH6897223.1"/>
    </source>
</evidence>
<organism evidence="2 3">
    <name type="scientific">Thelonectria olida</name>
    <dbReference type="NCBI Taxonomy" id="1576542"/>
    <lineage>
        <taxon>Eukaryota</taxon>
        <taxon>Fungi</taxon>
        <taxon>Dikarya</taxon>
        <taxon>Ascomycota</taxon>
        <taxon>Pezizomycotina</taxon>
        <taxon>Sordariomycetes</taxon>
        <taxon>Hypocreomycetidae</taxon>
        <taxon>Hypocreales</taxon>
        <taxon>Nectriaceae</taxon>
        <taxon>Thelonectria</taxon>
    </lineage>
</organism>
<gene>
    <name evidence="2" type="ORF">B0T10DRAFT_180237</name>
</gene>
<dbReference type="OrthoDB" id="160374at2759"/>
<dbReference type="Proteomes" id="UP000777438">
    <property type="component" value="Unassembled WGS sequence"/>
</dbReference>
<dbReference type="InterPro" id="IPR052609">
    <property type="entry name" value="Ribosome_Biogenesis_Reg"/>
</dbReference>
<dbReference type="PANTHER" id="PTHR15682">
    <property type="entry name" value="UNHEALTHY RIBOSOME BIOGENESIS PROTEIN 2 HOMOLOG"/>
    <property type="match status" value="1"/>
</dbReference>
<dbReference type="GO" id="GO:0042254">
    <property type="term" value="P:ribosome biogenesis"/>
    <property type="evidence" value="ECO:0007669"/>
    <property type="project" value="TreeGrafter"/>
</dbReference>
<proteinExistence type="predicted"/>
<reference evidence="2 3" key="1">
    <citation type="journal article" date="2021" name="Nat. Commun.">
        <title>Genetic determinants of endophytism in the Arabidopsis root mycobiome.</title>
        <authorList>
            <person name="Mesny F."/>
            <person name="Miyauchi S."/>
            <person name="Thiergart T."/>
            <person name="Pickel B."/>
            <person name="Atanasova L."/>
            <person name="Karlsson M."/>
            <person name="Huettel B."/>
            <person name="Barry K.W."/>
            <person name="Haridas S."/>
            <person name="Chen C."/>
            <person name="Bauer D."/>
            <person name="Andreopoulos W."/>
            <person name="Pangilinan J."/>
            <person name="LaButti K."/>
            <person name="Riley R."/>
            <person name="Lipzen A."/>
            <person name="Clum A."/>
            <person name="Drula E."/>
            <person name="Henrissat B."/>
            <person name="Kohler A."/>
            <person name="Grigoriev I.V."/>
            <person name="Martin F.M."/>
            <person name="Hacquard S."/>
        </authorList>
    </citation>
    <scope>NUCLEOTIDE SEQUENCE [LARGE SCALE GENOMIC DNA]</scope>
    <source>
        <strain evidence="2 3">MPI-CAGE-CH-0241</strain>
    </source>
</reference>
<sequence length="1359" mass="151386">MDVAMTDYSPDKVTPVQDKLDLIKTVRGLDQSGPGEKGENLQNLWTSLAASTGGQFHAAEESSLRWLLKSMNGPSKDAETLRRWPLTWTILECVFQRIPLFSLAKSLADRRFMVVLQLTLKDISQPSTNAPSASSTKRKRSMTKAYVIEELKDQEGCLMTGDALFHALRRLLDRLDSTATQSSHDRIGAEHIRSLFCTTATEAAALASLSLSICNGALKIQDGDHAEGRESWIETISSIWGLHLQGVEDALAVALHLFSPCASILNKLEESISDSECSIREPIRSKWAADTQKFMQRNLILPARALFIARQNFEVMNKALEISEKNIHVAAPALYFLASGVTDYLGEGRLRKGNGDWMKQVFKAVELSIRNREERDVLVQRILECAAKQSMLVDNDDLRFVCREYALHEASTNWNLVADISSCDADVFQLSDDGASLLKEVCERSASSKLDEHDSEAVSRTIGSIVQGFRTGRDFSGFLKLWFKQLCKVEKQKSKSSPWLLVGTKKYGNDDFSTLIEKELSPQQILEVLQWIETEKSHSRSLCLFLNSIAQGILSQAYSDAAGRKLFDLVGDVSKSSSTLTALKWGVVSKTLSWVSLSDRSEIWGSVKKQLSKILTEAPIASRETFESFKCCCQAWVSMNPDDEHVDEPVKLVEAFTTRLAAEVITSSAIKDQDLSLYLESDAEPGYLEEAALEHYLAWFLRGSGRLNRLFYSNKGTMPKTLQNALETPSSHVGQLRAVWGSLLGNENNLNDAKVIGDLIDRLTKSLEEDGNEKRWPAEGSQTWMRALSGIPTDTFTRPQREQIMVLLNKHRANAKKRVSIDGWRLILGLSTKLMSRSTFYEGLNFSDNVEIADAMLDLSSSTSTDDGTLSDLIQVFFIMVSTTIRLMAEHIEDRSLKFFEETREFIADCDNAGDLSPFRLTLLKALVVETTKSPNCRGRPDLASLPGNAQDMLGRCIMDATGYFMKEKKAYDGHNVTADLRLLAAVDAAEALDTLDRVSQLKQSDVRKAEKRSHVAMLAGDLRGWKMQTFLRTYFSSSMDEPRPITFHSLDDLPLKFREPLLTSNVASVTRDMDTPAKTLYLKDLITAFNEGSDTNGQASGIQTVISQLLECPDVQGKGDSFGLADAHGELTSSLLSLKIPSVATLVCRTLCNTLERKPQAMTQWNIELTLSTVCNLSSPDKANQAPVPYAWLCRLVEVIIKKHRLRLEGHHHLLLTTMQALLRHLILGQAVSDAKDQPLQESKAHLYARLVTLICEPTAGAVSRSQHQSALDSATDAAKRSAGRHMYLVLMQYVKLQLEADVPRLVREALEAAMNSVFDISPPEVRKILNDAMDGSGRAILREMYKRYTKFGKWSGV</sequence>